<evidence type="ECO:0000256" key="2">
    <source>
        <dbReference type="ARBA" id="ARBA00023002"/>
    </source>
</evidence>
<evidence type="ECO:0000256" key="1">
    <source>
        <dbReference type="ARBA" id="ARBA00022857"/>
    </source>
</evidence>
<evidence type="ECO:0000256" key="8">
    <source>
        <dbReference type="PIRSR" id="PIRSR000445-4"/>
    </source>
</evidence>
<organism evidence="11 12">
    <name type="scientific">Seonamhaeicola maritimus</name>
    <dbReference type="NCBI Taxonomy" id="2591822"/>
    <lineage>
        <taxon>Bacteria</taxon>
        <taxon>Pseudomonadati</taxon>
        <taxon>Bacteroidota</taxon>
        <taxon>Flavobacteriia</taxon>
        <taxon>Flavobacteriales</taxon>
        <taxon>Flavobacteriaceae</taxon>
    </lineage>
</organism>
<keyword evidence="12" id="KW-1185">Reference proteome</keyword>
<evidence type="ECO:0000313" key="12">
    <source>
        <dbReference type="Proteomes" id="UP000321080"/>
    </source>
</evidence>
<evidence type="ECO:0000256" key="6">
    <source>
        <dbReference type="PIRSR" id="PIRSR000445-2"/>
    </source>
</evidence>
<evidence type="ECO:0000313" key="11">
    <source>
        <dbReference type="EMBL" id="TXG36766.1"/>
    </source>
</evidence>
<dbReference type="InterPro" id="IPR036343">
    <property type="entry name" value="GluRdtase_N_sf"/>
</dbReference>
<feature type="domain" description="Quinate/shikimate 5-dehydrogenase/glutamyl-tRNA reductase" evidence="9">
    <location>
        <begin position="184"/>
        <end position="301"/>
    </location>
</feature>
<sequence length="404" mass="46454">MKMSLKYISISHETASIIQRENFHVSDEEKGILIHSICNTFDDIIGLLILSTCNRTEIYFESSLTSAAVIRDFFIKIKKDNIHANKALFNFSNNTKNTVRHLLTVSSGLKSLVLGDAEIIHQIKKAYQFSMTFKVQGSLLERALQSAFKNHKRISNETNFRDGTTSVAYKALNFIKNSYHNELSVKSKKILLIGAGDIVHQILKYNTKFKFSNLYLSNRTEKKAKVLSHRYQCQLYPWKKVISNDIKDFDIIISAVNNCHHLIKKTCTNKEMLLLDLAIPGNIDEALSKKKNITYLDLDTISIELENTRKNRLTSINKVKEITSQELLNFVKWHNKLSLRQLLSKHKSTVLEKVKRHFMSTSERISNDKIVAISNQIMKKFLAPNNLDKTLTNLDKIISKEITF</sequence>
<feature type="domain" description="Glutamyl-tRNA reductase N-terminal" evidence="10">
    <location>
        <begin position="8"/>
        <end position="158"/>
    </location>
</feature>
<dbReference type="EC" id="1.2.1.70" evidence="4"/>
<feature type="binding site" evidence="4 6">
    <location>
        <position position="111"/>
    </location>
    <ligand>
        <name>substrate</name>
    </ligand>
</feature>
<dbReference type="EMBL" id="VRKQ01000010">
    <property type="protein sequence ID" value="TXG36766.1"/>
    <property type="molecule type" value="Genomic_DNA"/>
</dbReference>
<dbReference type="InterPro" id="IPR000343">
    <property type="entry name" value="4pyrrol_synth_GluRdtase"/>
</dbReference>
<dbReference type="Proteomes" id="UP000321080">
    <property type="component" value="Unassembled WGS sequence"/>
</dbReference>
<feature type="binding site" evidence="4 6">
    <location>
        <position position="122"/>
    </location>
    <ligand>
        <name>substrate</name>
    </ligand>
</feature>
<dbReference type="SUPFAM" id="SSF69742">
    <property type="entry name" value="Glutamyl tRNA-reductase catalytic, N-terminal domain"/>
    <property type="match status" value="1"/>
</dbReference>
<feature type="binding site" evidence="4 7">
    <location>
        <begin position="194"/>
        <end position="199"/>
    </location>
    <ligand>
        <name>NADP(+)</name>
        <dbReference type="ChEBI" id="CHEBI:58349"/>
    </ligand>
</feature>
<dbReference type="Gene3D" id="3.30.460.30">
    <property type="entry name" value="Glutamyl-tRNA reductase, N-terminal domain"/>
    <property type="match status" value="1"/>
</dbReference>
<feature type="active site" description="Nucleophile" evidence="4 5">
    <location>
        <position position="53"/>
    </location>
</feature>
<keyword evidence="3 4" id="KW-0627">Porphyrin biosynthesis</keyword>
<dbReference type="Gene3D" id="3.40.50.720">
    <property type="entry name" value="NAD(P)-binding Rossmann-like Domain"/>
    <property type="match status" value="1"/>
</dbReference>
<dbReference type="PIRSF" id="PIRSF000445">
    <property type="entry name" value="4pyrrol_synth_GluRdtase"/>
    <property type="match status" value="1"/>
</dbReference>
<comment type="miscellaneous">
    <text evidence="4">During catalysis, the active site Cys acts as a nucleophile attacking the alpha-carbonyl group of tRNA-bound glutamate with the formation of a thioester intermediate between enzyme and glutamate, and the concomitant release of tRNA(Glu). The thioester intermediate is finally reduced by direct hydride transfer from NADPH, to form the product GSA.</text>
</comment>
<dbReference type="Pfam" id="PF05201">
    <property type="entry name" value="GlutR_N"/>
    <property type="match status" value="1"/>
</dbReference>
<dbReference type="AlphaFoldDB" id="A0A5C7GGH8"/>
<reference evidence="11 12" key="1">
    <citation type="submission" date="2019-08" db="EMBL/GenBank/DDBJ databases">
        <title>Seonamhaeicola sediminis sp. nov., isolated from marine sediment.</title>
        <authorList>
            <person name="Cao W.R."/>
        </authorList>
    </citation>
    <scope>NUCLEOTIDE SEQUENCE [LARGE SCALE GENOMIC DNA]</scope>
    <source>
        <strain evidence="11 12">1505</strain>
    </source>
</reference>
<feature type="site" description="Important for activity" evidence="4 8">
    <location>
        <position position="101"/>
    </location>
</feature>
<dbReference type="UniPathway" id="UPA00251">
    <property type="reaction ID" value="UER00316"/>
</dbReference>
<dbReference type="InterPro" id="IPR015895">
    <property type="entry name" value="4pyrrol_synth_GluRdtase_N"/>
</dbReference>
<dbReference type="OrthoDB" id="9795543at2"/>
<dbReference type="PANTHER" id="PTHR43013">
    <property type="entry name" value="GLUTAMYL-TRNA REDUCTASE"/>
    <property type="match status" value="1"/>
</dbReference>
<dbReference type="GO" id="GO:0050661">
    <property type="term" value="F:NADP binding"/>
    <property type="evidence" value="ECO:0007669"/>
    <property type="project" value="InterPro"/>
</dbReference>
<evidence type="ECO:0000256" key="4">
    <source>
        <dbReference type="HAMAP-Rule" id="MF_00087"/>
    </source>
</evidence>
<comment type="pathway">
    <text evidence="4">Porphyrin-containing compound metabolism; protoporphyrin-IX biosynthesis; 5-aminolevulinate from L-glutamyl-tRNA(Glu): step 1/2.</text>
</comment>
<accession>A0A5C7GGH8</accession>
<comment type="domain">
    <text evidence="4">Possesses an unusual extended V-shaped dimeric structure with each monomer consisting of three distinct domains arranged along a curved 'spinal' alpha-helix. The N-terminal catalytic domain specifically recognizes the glutamate moiety of the substrate. The second domain is the NADPH-binding domain, and the third C-terminal domain is responsible for dimerization.</text>
</comment>
<dbReference type="InterPro" id="IPR036291">
    <property type="entry name" value="NAD(P)-bd_dom_sf"/>
</dbReference>
<dbReference type="GO" id="GO:0019353">
    <property type="term" value="P:protoporphyrinogen IX biosynthetic process from glutamate"/>
    <property type="evidence" value="ECO:0007669"/>
    <property type="project" value="TreeGrafter"/>
</dbReference>
<evidence type="ECO:0000259" key="10">
    <source>
        <dbReference type="Pfam" id="PF05201"/>
    </source>
</evidence>
<dbReference type="GO" id="GO:0008883">
    <property type="term" value="F:glutamyl-tRNA reductase activity"/>
    <property type="evidence" value="ECO:0007669"/>
    <property type="project" value="UniProtKB-UniRule"/>
</dbReference>
<dbReference type="InterPro" id="IPR006151">
    <property type="entry name" value="Shikm_DH/Glu-tRNA_Rdtase"/>
</dbReference>
<comment type="similarity">
    <text evidence="4">Belongs to the glutamyl-tRNA reductase family.</text>
</comment>
<comment type="function">
    <text evidence="4">Catalyzes the NADPH-dependent reduction of glutamyl-tRNA(Glu) to glutamate 1-semialdehyde (GSA).</text>
</comment>
<dbReference type="HAMAP" id="MF_00087">
    <property type="entry name" value="Glu_tRNA_reductase"/>
    <property type="match status" value="1"/>
</dbReference>
<dbReference type="PANTHER" id="PTHR43013:SF1">
    <property type="entry name" value="GLUTAMYL-TRNA REDUCTASE"/>
    <property type="match status" value="1"/>
</dbReference>
<gene>
    <name evidence="4" type="primary">hemA</name>
    <name evidence="11" type="ORF">FUA22_09305</name>
</gene>
<feature type="binding site" evidence="4 6">
    <location>
        <begin position="116"/>
        <end position="118"/>
    </location>
    <ligand>
        <name>substrate</name>
    </ligand>
</feature>
<evidence type="ECO:0000259" key="9">
    <source>
        <dbReference type="Pfam" id="PF01488"/>
    </source>
</evidence>
<name>A0A5C7GGH8_9FLAO</name>
<evidence type="ECO:0000256" key="5">
    <source>
        <dbReference type="PIRSR" id="PIRSR000445-1"/>
    </source>
</evidence>
<feature type="binding site" evidence="4 6">
    <location>
        <begin position="52"/>
        <end position="55"/>
    </location>
    <ligand>
        <name>substrate</name>
    </ligand>
</feature>
<dbReference type="SUPFAM" id="SSF51735">
    <property type="entry name" value="NAD(P)-binding Rossmann-fold domains"/>
    <property type="match status" value="1"/>
</dbReference>
<comment type="catalytic activity">
    <reaction evidence="4">
        <text>(S)-4-amino-5-oxopentanoate + tRNA(Glu) + NADP(+) = L-glutamyl-tRNA(Glu) + NADPH + H(+)</text>
        <dbReference type="Rhea" id="RHEA:12344"/>
        <dbReference type="Rhea" id="RHEA-COMP:9663"/>
        <dbReference type="Rhea" id="RHEA-COMP:9680"/>
        <dbReference type="ChEBI" id="CHEBI:15378"/>
        <dbReference type="ChEBI" id="CHEBI:57501"/>
        <dbReference type="ChEBI" id="CHEBI:57783"/>
        <dbReference type="ChEBI" id="CHEBI:58349"/>
        <dbReference type="ChEBI" id="CHEBI:78442"/>
        <dbReference type="ChEBI" id="CHEBI:78520"/>
        <dbReference type="EC" id="1.2.1.70"/>
    </reaction>
</comment>
<evidence type="ECO:0000256" key="7">
    <source>
        <dbReference type="PIRSR" id="PIRSR000445-3"/>
    </source>
</evidence>
<comment type="subunit">
    <text evidence="4">Homodimer.</text>
</comment>
<evidence type="ECO:0000256" key="3">
    <source>
        <dbReference type="ARBA" id="ARBA00023244"/>
    </source>
</evidence>
<protein>
    <recommendedName>
        <fullName evidence="4">Glutamyl-tRNA reductase</fullName>
        <shortName evidence="4">GluTR</shortName>
        <ecNumber evidence="4">1.2.1.70</ecNumber>
    </recommendedName>
</protein>
<dbReference type="RefSeq" id="WP_147767691.1">
    <property type="nucleotide sequence ID" value="NZ_VRKQ01000010.1"/>
</dbReference>
<keyword evidence="2 4" id="KW-0560">Oxidoreductase</keyword>
<comment type="caution">
    <text evidence="11">The sequence shown here is derived from an EMBL/GenBank/DDBJ whole genome shotgun (WGS) entry which is preliminary data.</text>
</comment>
<keyword evidence="1 4" id="KW-0521">NADP</keyword>
<dbReference type="Pfam" id="PF01488">
    <property type="entry name" value="Shikimate_DH"/>
    <property type="match status" value="1"/>
</dbReference>
<proteinExistence type="inferred from homology"/>